<dbReference type="Pfam" id="PF06737">
    <property type="entry name" value="Transglycosylas"/>
    <property type="match status" value="1"/>
</dbReference>
<organism evidence="10 11">
    <name type="scientific">Kocuria palustris PEL</name>
    <dbReference type="NCBI Taxonomy" id="1236550"/>
    <lineage>
        <taxon>Bacteria</taxon>
        <taxon>Bacillati</taxon>
        <taxon>Actinomycetota</taxon>
        <taxon>Actinomycetes</taxon>
        <taxon>Micrococcales</taxon>
        <taxon>Micrococcaceae</taxon>
        <taxon>Kocuria</taxon>
    </lineage>
</organism>
<keyword evidence="4" id="KW-0378">Hydrolase</keyword>
<dbReference type="RefSeq" id="WP_006214436.1">
    <property type="nucleotide sequence ID" value="NZ_ANHZ02000008.1"/>
</dbReference>
<dbReference type="SUPFAM" id="SSF53955">
    <property type="entry name" value="Lysozyme-like"/>
    <property type="match status" value="1"/>
</dbReference>
<keyword evidence="5" id="KW-0788">Thiol protease</keyword>
<dbReference type="Gene3D" id="1.10.530.10">
    <property type="match status" value="1"/>
</dbReference>
<evidence type="ECO:0000259" key="9">
    <source>
        <dbReference type="PROSITE" id="PS51935"/>
    </source>
</evidence>
<dbReference type="InterPro" id="IPR051202">
    <property type="entry name" value="Peptidase_C40"/>
</dbReference>
<evidence type="ECO:0000256" key="7">
    <source>
        <dbReference type="SAM" id="SignalP"/>
    </source>
</evidence>
<keyword evidence="11" id="KW-1185">Reference proteome</keyword>
<dbReference type="Proteomes" id="UP000009877">
    <property type="component" value="Unassembled WGS sequence"/>
</dbReference>
<feature type="chain" id="PRO_5004027985" evidence="7">
    <location>
        <begin position="31"/>
        <end position="498"/>
    </location>
</feature>
<keyword evidence="7" id="KW-0732">Signal</keyword>
<evidence type="ECO:0000256" key="5">
    <source>
        <dbReference type="ARBA" id="ARBA00022807"/>
    </source>
</evidence>
<evidence type="ECO:0000256" key="4">
    <source>
        <dbReference type="ARBA" id="ARBA00022801"/>
    </source>
</evidence>
<feature type="domain" description="SLH" evidence="8">
    <location>
        <begin position="156"/>
        <end position="219"/>
    </location>
</feature>
<dbReference type="PROSITE" id="PS51272">
    <property type="entry name" value="SLH"/>
    <property type="match status" value="1"/>
</dbReference>
<evidence type="ECO:0000313" key="10">
    <source>
        <dbReference type="EMBL" id="EME36777.1"/>
    </source>
</evidence>
<evidence type="ECO:0000256" key="2">
    <source>
        <dbReference type="ARBA" id="ARBA00010830"/>
    </source>
</evidence>
<evidence type="ECO:0000256" key="1">
    <source>
        <dbReference type="ARBA" id="ARBA00007074"/>
    </source>
</evidence>
<feature type="compositionally biased region" description="Low complexity" evidence="6">
    <location>
        <begin position="121"/>
        <end position="147"/>
    </location>
</feature>
<dbReference type="GO" id="GO:0006508">
    <property type="term" value="P:proteolysis"/>
    <property type="evidence" value="ECO:0007669"/>
    <property type="project" value="UniProtKB-KW"/>
</dbReference>
<dbReference type="AlphaFoldDB" id="M2WE25"/>
<reference evidence="10 11" key="1">
    <citation type="journal article" date="2014" name="Genome Announc.">
        <title>Draft Genome Sequence of Kocuria palustris PEL.</title>
        <authorList>
            <person name="Sharma G."/>
            <person name="Khatri I."/>
            <person name="Subramanian S."/>
        </authorList>
    </citation>
    <scope>NUCLEOTIDE SEQUENCE [LARGE SCALE GENOMIC DNA]</scope>
    <source>
        <strain evidence="10 11">PEL</strain>
    </source>
</reference>
<dbReference type="CDD" id="cd13925">
    <property type="entry name" value="RPF"/>
    <property type="match status" value="1"/>
</dbReference>
<dbReference type="InterPro" id="IPR023346">
    <property type="entry name" value="Lysozyme-like_dom_sf"/>
</dbReference>
<sequence length="498" mass="51395">MRSPRALSVATTVAVTGGTLATLGAVPAQAAPESDWDKLAQCESSGNWAIDSGNGFYGGLQFTQSTWSSFGGTGQPQDASREQQIAVAENVLAGQGWGAWPACSSRLGLSSAAEPVANPMAAGPASTSSSSAEAATDSAAAGTAVSTQSVGPRPTGPIDFRDVTDAYWASADIDWASSTGVIVGHHDGTYRPDADVTRADFLTMLYRLAGQPEADLSVLEGYTDSSDHHQKRALAWAVEEGLINGWGDGTLRPDAPVDSTALGLILHRSAGAPAHTAPETSRFQDVSASQAGYTELDWLHDEDVLPDTDGRLGVGDGITRAEAVSVLNAAVAAGVVADDTEQTPWGSVGAASGSGYETSAQAQAQAASNDDTTAIDVQSITDGASSADGKAIVETAMRGLGGNYVWGGTAYKNWDCSGFTQWVYAQNGVSIPRVTWQQFGAAQKTSTPQVGDLVSQNNGSHVGIYLGDGLMISALNPDQGTLVHPVNAMKVDGFYTFL</sequence>
<dbReference type="InterPro" id="IPR000064">
    <property type="entry name" value="NLP_P60_dom"/>
</dbReference>
<evidence type="ECO:0000256" key="6">
    <source>
        <dbReference type="SAM" id="MobiDB-lite"/>
    </source>
</evidence>
<dbReference type="Pfam" id="PF00877">
    <property type="entry name" value="NLPC_P60"/>
    <property type="match status" value="1"/>
</dbReference>
<feature type="region of interest" description="Disordered" evidence="6">
    <location>
        <begin position="119"/>
        <end position="157"/>
    </location>
</feature>
<name>M2WE25_9MICC</name>
<evidence type="ECO:0000259" key="8">
    <source>
        <dbReference type="PROSITE" id="PS51272"/>
    </source>
</evidence>
<dbReference type="Pfam" id="PF00395">
    <property type="entry name" value="SLH"/>
    <property type="match status" value="2"/>
</dbReference>
<gene>
    <name evidence="10" type="ORF">C884_02384</name>
</gene>
<accession>M2WE25</accession>
<keyword evidence="3" id="KW-0645">Protease</keyword>
<evidence type="ECO:0000313" key="11">
    <source>
        <dbReference type="Proteomes" id="UP000009877"/>
    </source>
</evidence>
<dbReference type="InterPro" id="IPR038765">
    <property type="entry name" value="Papain-like_cys_pep_sf"/>
</dbReference>
<protein>
    <submittedName>
        <fullName evidence="10">Resuscitation-promoting factor RPFE</fullName>
    </submittedName>
</protein>
<dbReference type="InterPro" id="IPR010618">
    <property type="entry name" value="RPF"/>
</dbReference>
<dbReference type="SUPFAM" id="SSF54001">
    <property type="entry name" value="Cysteine proteinases"/>
    <property type="match status" value="1"/>
</dbReference>
<dbReference type="STRING" id="71999.KPaMU14_08290"/>
<dbReference type="GO" id="GO:0008234">
    <property type="term" value="F:cysteine-type peptidase activity"/>
    <property type="evidence" value="ECO:0007669"/>
    <property type="project" value="UniProtKB-KW"/>
</dbReference>
<dbReference type="PROSITE" id="PS51935">
    <property type="entry name" value="NLPC_P60"/>
    <property type="match status" value="1"/>
</dbReference>
<dbReference type="EMBL" id="ANHZ02000008">
    <property type="protein sequence ID" value="EME36777.1"/>
    <property type="molecule type" value="Genomic_DNA"/>
</dbReference>
<comment type="similarity">
    <text evidence="2">Belongs to the transglycosylase family. Rpf subfamily.</text>
</comment>
<comment type="caution">
    <text evidence="10">The sequence shown here is derived from an EMBL/GenBank/DDBJ whole genome shotgun (WGS) entry which is preliminary data.</text>
</comment>
<feature type="domain" description="NlpC/P60" evidence="9">
    <location>
        <begin position="386"/>
        <end position="498"/>
    </location>
</feature>
<dbReference type="PANTHER" id="PTHR47053">
    <property type="entry name" value="MUREIN DD-ENDOPEPTIDASE MEPH-RELATED"/>
    <property type="match status" value="1"/>
</dbReference>
<comment type="similarity">
    <text evidence="1">Belongs to the peptidase C40 family.</text>
</comment>
<dbReference type="PANTHER" id="PTHR47053:SF1">
    <property type="entry name" value="MUREIN DD-ENDOPEPTIDASE MEPH-RELATED"/>
    <property type="match status" value="1"/>
</dbReference>
<proteinExistence type="inferred from homology"/>
<dbReference type="InterPro" id="IPR001119">
    <property type="entry name" value="SLH_dom"/>
</dbReference>
<feature type="signal peptide" evidence="7">
    <location>
        <begin position="1"/>
        <end position="30"/>
    </location>
</feature>
<dbReference type="Gene3D" id="3.90.1720.10">
    <property type="entry name" value="endopeptidase domain like (from Nostoc punctiforme)"/>
    <property type="match status" value="1"/>
</dbReference>
<evidence type="ECO:0000256" key="3">
    <source>
        <dbReference type="ARBA" id="ARBA00022670"/>
    </source>
</evidence>